<sequence>MNTDPSFRRLHGRQVHLQPKGFFGKLVALLVGAGLLVLGLMFSVVIVAVAVVGGLAFWGWMWWKTRDLRRRMREQMDHPMQAPFGDVPASGGRVIEGEVIEVSAEVGTDSRR</sequence>
<keyword evidence="1" id="KW-1133">Transmembrane helix</keyword>
<keyword evidence="3" id="KW-1185">Reference proteome</keyword>
<name>F5RDG1_METUF</name>
<organism evidence="2 3">
    <name type="scientific">Methyloversatilis universalis (strain ATCC BAA-1314 / DSM 25237 / JCM 13912 / CCUG 52030 / FAM5)</name>
    <dbReference type="NCBI Taxonomy" id="1000565"/>
    <lineage>
        <taxon>Bacteria</taxon>
        <taxon>Pseudomonadati</taxon>
        <taxon>Pseudomonadota</taxon>
        <taxon>Betaproteobacteria</taxon>
        <taxon>Nitrosomonadales</taxon>
        <taxon>Sterolibacteriaceae</taxon>
        <taxon>Methyloversatilis</taxon>
    </lineage>
</organism>
<dbReference type="Proteomes" id="UP000005019">
    <property type="component" value="Unassembled WGS sequence"/>
</dbReference>
<proteinExistence type="predicted"/>
<evidence type="ECO:0000313" key="2">
    <source>
        <dbReference type="EMBL" id="EGK70942.1"/>
    </source>
</evidence>
<dbReference type="EMBL" id="AFHG01000052">
    <property type="protein sequence ID" value="EGK70942.1"/>
    <property type="molecule type" value="Genomic_DNA"/>
</dbReference>
<keyword evidence="1" id="KW-0812">Transmembrane</keyword>
<dbReference type="RefSeq" id="WP_008061835.1">
    <property type="nucleotide sequence ID" value="NZ_AFHG01000052.1"/>
</dbReference>
<feature type="transmembrane region" description="Helical" evidence="1">
    <location>
        <begin position="21"/>
        <end position="38"/>
    </location>
</feature>
<evidence type="ECO:0000313" key="3">
    <source>
        <dbReference type="Proteomes" id="UP000005019"/>
    </source>
</evidence>
<accession>F5RDG1</accession>
<dbReference type="AlphaFoldDB" id="F5RDG1"/>
<keyword evidence="1" id="KW-0472">Membrane</keyword>
<dbReference type="eggNOG" id="ENOG5033ACI">
    <property type="taxonomic scope" value="Bacteria"/>
</dbReference>
<feature type="transmembrane region" description="Helical" evidence="1">
    <location>
        <begin position="44"/>
        <end position="63"/>
    </location>
</feature>
<gene>
    <name evidence="2" type="ORF">METUNv1_02328</name>
</gene>
<dbReference type="OrthoDB" id="8527801at2"/>
<comment type="caution">
    <text evidence="2">The sequence shown here is derived from an EMBL/GenBank/DDBJ whole genome shotgun (WGS) entry which is preliminary data.</text>
</comment>
<reference evidence="2 3" key="1">
    <citation type="journal article" date="2011" name="J. Bacteriol.">
        <title>Genome sequence of Methyloversatilis universalis FAM5T, a methylotrophic representative of the order Rhodocyclales.</title>
        <authorList>
            <person name="Kittichotirat W."/>
            <person name="Good N.M."/>
            <person name="Hall R."/>
            <person name="Bringel F."/>
            <person name="Lajus A."/>
            <person name="Medigue C."/>
            <person name="Smalley N.E."/>
            <person name="Beck D."/>
            <person name="Bumgarner R."/>
            <person name="Vuilleumier S."/>
            <person name="Kalyuzhnaya M.G."/>
        </authorList>
    </citation>
    <scope>NUCLEOTIDE SEQUENCE [LARGE SCALE GENOMIC DNA]</scope>
    <source>
        <strain evidence="3">ATCC BAA-1314 / JCM 13912 / FAM5</strain>
    </source>
</reference>
<dbReference type="STRING" id="1000565.METUNv1_02328"/>
<protein>
    <submittedName>
        <fullName evidence="2">Uncharacterized protein</fullName>
    </submittedName>
</protein>
<evidence type="ECO:0000256" key="1">
    <source>
        <dbReference type="SAM" id="Phobius"/>
    </source>
</evidence>